<protein>
    <recommendedName>
        <fullName evidence="12">Cytochrome c-553</fullName>
    </recommendedName>
    <alternativeName>
        <fullName evidence="11">Cytochrome c553</fullName>
    </alternativeName>
    <alternativeName>
        <fullName evidence="10">Soluble cytochrome f</fullName>
    </alternativeName>
</protein>
<dbReference type="AlphaFoldDB" id="A0A4D6WPF0"/>
<keyword evidence="14" id="KW-0732">Signal</keyword>
<gene>
    <name evidence="16" type="primary">petJ</name>
</gene>
<keyword evidence="6 13" id="KW-0479">Metal-binding</keyword>
<comment type="similarity">
    <text evidence="3">Belongs to the cytochrome c family. PetJ subfamily.</text>
</comment>
<keyword evidence="9" id="KW-0793">Thylakoid</keyword>
<evidence type="ECO:0000256" key="12">
    <source>
        <dbReference type="ARBA" id="ARBA00033211"/>
    </source>
</evidence>
<dbReference type="EMBL" id="MK814634">
    <property type="protein sequence ID" value="QCI05589.1"/>
    <property type="molecule type" value="Genomic_DNA"/>
</dbReference>
<dbReference type="Pfam" id="PF13442">
    <property type="entry name" value="Cytochrome_CBB3"/>
    <property type="match status" value="1"/>
</dbReference>
<dbReference type="InterPro" id="IPR036909">
    <property type="entry name" value="Cyt_c-like_dom_sf"/>
</dbReference>
<proteinExistence type="inferred from homology"/>
<evidence type="ECO:0000256" key="6">
    <source>
        <dbReference type="ARBA" id="ARBA00022723"/>
    </source>
</evidence>
<evidence type="ECO:0000256" key="1">
    <source>
        <dbReference type="ARBA" id="ARBA00002347"/>
    </source>
</evidence>
<evidence type="ECO:0000256" key="14">
    <source>
        <dbReference type="SAM" id="SignalP"/>
    </source>
</evidence>
<dbReference type="InterPro" id="IPR023655">
    <property type="entry name" value="Cyt_C6"/>
</dbReference>
<evidence type="ECO:0000256" key="8">
    <source>
        <dbReference type="ARBA" id="ARBA00023004"/>
    </source>
</evidence>
<keyword evidence="5 13" id="KW-0349">Heme</keyword>
<dbReference type="Gene3D" id="1.10.760.10">
    <property type="entry name" value="Cytochrome c-like domain"/>
    <property type="match status" value="1"/>
</dbReference>
<dbReference type="PRINTS" id="PR00605">
    <property type="entry name" value="CYTCHROMECIC"/>
</dbReference>
<evidence type="ECO:0000256" key="5">
    <source>
        <dbReference type="ARBA" id="ARBA00022617"/>
    </source>
</evidence>
<dbReference type="GO" id="GO:0005506">
    <property type="term" value="F:iron ion binding"/>
    <property type="evidence" value="ECO:0007669"/>
    <property type="project" value="InterPro"/>
</dbReference>
<evidence type="ECO:0000256" key="11">
    <source>
        <dbReference type="ARBA" id="ARBA00031247"/>
    </source>
</evidence>
<reference evidence="16" key="1">
    <citation type="journal article" date="2019" name="Mol. Phylogenet. Evol.">
        <title>Morphological evolution and classification of the red algal order Ceramiales inferred using plastid phylogenomics.</title>
        <authorList>
            <person name="Diaz-Tapia P."/>
            <person name="Pasella M.M."/>
            <person name="Verbruggen H."/>
            <person name="Maggs C.A."/>
        </authorList>
    </citation>
    <scope>NUCLEOTIDE SEQUENCE</scope>
    <source>
        <strain evidence="16">PD2928_2</strain>
    </source>
</reference>
<dbReference type="SUPFAM" id="SSF46626">
    <property type="entry name" value="Cytochrome c"/>
    <property type="match status" value="1"/>
</dbReference>
<evidence type="ECO:0000256" key="3">
    <source>
        <dbReference type="ARBA" id="ARBA00009650"/>
    </source>
</evidence>
<evidence type="ECO:0000313" key="16">
    <source>
        <dbReference type="EMBL" id="QCI05589.1"/>
    </source>
</evidence>
<dbReference type="GO" id="GO:0020037">
    <property type="term" value="F:heme binding"/>
    <property type="evidence" value="ECO:0007669"/>
    <property type="project" value="InterPro"/>
</dbReference>
<evidence type="ECO:0000256" key="9">
    <source>
        <dbReference type="ARBA" id="ARBA00023078"/>
    </source>
</evidence>
<dbReference type="PROSITE" id="PS51007">
    <property type="entry name" value="CYTC"/>
    <property type="match status" value="1"/>
</dbReference>
<dbReference type="InterPro" id="IPR009056">
    <property type="entry name" value="Cyt_c-like_dom"/>
</dbReference>
<dbReference type="GO" id="GO:0009055">
    <property type="term" value="F:electron transfer activity"/>
    <property type="evidence" value="ECO:0007669"/>
    <property type="project" value="InterPro"/>
</dbReference>
<dbReference type="GO" id="GO:0009543">
    <property type="term" value="C:chloroplast thylakoid lumen"/>
    <property type="evidence" value="ECO:0007669"/>
    <property type="project" value="UniProtKB-SubCell"/>
</dbReference>
<comment type="subcellular location">
    <subcellularLocation>
        <location evidence="2">Plastid</location>
        <location evidence="2">Chloroplast thylakoid lumen</location>
    </subcellularLocation>
</comment>
<feature type="chain" id="PRO_5020031199" description="Cytochrome c-553" evidence="14">
    <location>
        <begin position="24"/>
        <end position="113"/>
    </location>
</feature>
<evidence type="ECO:0000256" key="2">
    <source>
        <dbReference type="ARBA" id="ARBA00004456"/>
    </source>
</evidence>
<keyword evidence="7" id="KW-0249">Electron transport</keyword>
<comment type="function">
    <text evidence="1">Functions as an electron carrier between membrane-bound cytochrome b6-f and photosystem I in oxygenic photosynthesis.</text>
</comment>
<dbReference type="PANTHER" id="PTHR34688:SF2">
    <property type="entry name" value="CYTOCHROME C6, CHLOROPLASTIC"/>
    <property type="match status" value="1"/>
</dbReference>
<evidence type="ECO:0000256" key="10">
    <source>
        <dbReference type="ARBA" id="ARBA00030448"/>
    </source>
</evidence>
<feature type="signal peptide" evidence="14">
    <location>
        <begin position="1"/>
        <end position="23"/>
    </location>
</feature>
<sequence>MKFLKLLILFFIISIFSSSNVFAEDLEIDLDAGQQIFTQNCAACHVGGQNVIIAEKTLELEVLHKYSMDSIGAITKQVTNGNVAGMPAFGEKLSEEDIQNVANYVLNQAKIGW</sequence>
<accession>A0A4D6WPF0</accession>
<evidence type="ECO:0000256" key="7">
    <source>
        <dbReference type="ARBA" id="ARBA00022982"/>
    </source>
</evidence>
<keyword evidence="16" id="KW-0934">Plastid</keyword>
<reference evidence="16" key="2">
    <citation type="submission" date="2019-04" db="EMBL/GenBank/DDBJ databases">
        <authorList>
            <person name="Pasella M."/>
        </authorList>
    </citation>
    <scope>NUCLEOTIDE SEQUENCE</scope>
    <source>
        <strain evidence="16">PD2928_2</strain>
    </source>
</reference>
<geneLocation type="plastid" evidence="16"/>
<keyword evidence="4" id="KW-0813">Transport</keyword>
<feature type="domain" description="Cytochrome c" evidence="15">
    <location>
        <begin position="28"/>
        <end position="109"/>
    </location>
</feature>
<name>A0A4D6WPF0_9FLOR</name>
<organism evidence="16">
    <name type="scientific">Cryptopleura ramosa</name>
    <dbReference type="NCBI Taxonomy" id="131094"/>
    <lineage>
        <taxon>Eukaryota</taxon>
        <taxon>Rhodophyta</taxon>
        <taxon>Florideophyceae</taxon>
        <taxon>Rhodymeniophycidae</taxon>
        <taxon>Ceramiales</taxon>
        <taxon>Delesseriaceae</taxon>
        <taxon>Cryptopleura</taxon>
    </lineage>
</organism>
<dbReference type="InterPro" id="IPR008168">
    <property type="entry name" value="Cyt_C_IC"/>
</dbReference>
<dbReference type="PANTHER" id="PTHR34688">
    <property type="entry name" value="CYTOCHROME C6, CHLOROPLASTIC"/>
    <property type="match status" value="1"/>
</dbReference>
<evidence type="ECO:0000256" key="13">
    <source>
        <dbReference type="PROSITE-ProRule" id="PRU00433"/>
    </source>
</evidence>
<evidence type="ECO:0000259" key="15">
    <source>
        <dbReference type="PROSITE" id="PS51007"/>
    </source>
</evidence>
<keyword evidence="8 13" id="KW-0408">Iron</keyword>
<evidence type="ECO:0000256" key="4">
    <source>
        <dbReference type="ARBA" id="ARBA00022448"/>
    </source>
</evidence>